<dbReference type="Proteomes" id="UP000242469">
    <property type="component" value="Unassembled WGS sequence"/>
</dbReference>
<proteinExistence type="predicted"/>
<organism evidence="1 2">
    <name type="scientific">Marinobacterium iners DSM 11526</name>
    <dbReference type="NCBI Taxonomy" id="1122198"/>
    <lineage>
        <taxon>Bacteria</taxon>
        <taxon>Pseudomonadati</taxon>
        <taxon>Pseudomonadota</taxon>
        <taxon>Gammaproteobacteria</taxon>
        <taxon>Oceanospirillales</taxon>
        <taxon>Oceanospirillaceae</taxon>
        <taxon>Marinobacterium</taxon>
    </lineage>
</organism>
<dbReference type="AlphaFoldDB" id="A0A1H4FS41"/>
<name>A0A1H4FS41_9GAMM</name>
<dbReference type="EMBL" id="FNRJ01000012">
    <property type="protein sequence ID" value="SEA99498.1"/>
    <property type="molecule type" value="Genomic_DNA"/>
</dbReference>
<sequence length="53" mass="5743">MNDTVLDLGVGVNRLNGFGEALQSTDTGNQDIFDAPVVEVREYTEPVVSTFLV</sequence>
<evidence type="ECO:0000313" key="1">
    <source>
        <dbReference type="EMBL" id="SEA99498.1"/>
    </source>
</evidence>
<protein>
    <submittedName>
        <fullName evidence="1">Uncharacterized protein</fullName>
    </submittedName>
</protein>
<keyword evidence="2" id="KW-1185">Reference proteome</keyword>
<evidence type="ECO:0000313" key="2">
    <source>
        <dbReference type="Proteomes" id="UP000242469"/>
    </source>
</evidence>
<accession>A0A1H4FS41</accession>
<reference evidence="2" key="1">
    <citation type="submission" date="2016-10" db="EMBL/GenBank/DDBJ databases">
        <authorList>
            <person name="Varghese N."/>
            <person name="Submissions S."/>
        </authorList>
    </citation>
    <scope>NUCLEOTIDE SEQUENCE [LARGE SCALE GENOMIC DNA]</scope>
    <source>
        <strain evidence="2">DSM 11526</strain>
    </source>
</reference>
<gene>
    <name evidence="1" type="ORF">SAMN02745729_11260</name>
</gene>